<keyword evidence="2" id="KW-1185">Reference proteome</keyword>
<name>A0A7M2Y929_9FLAO</name>
<gene>
    <name evidence="1" type="ORF">Q73A0000_05435</name>
</gene>
<dbReference type="InterPro" id="IPR036390">
    <property type="entry name" value="WH_DNA-bd_sf"/>
</dbReference>
<dbReference type="KEGG" id="kfa:Q73A0000_05435"/>
<reference evidence="1 2" key="1">
    <citation type="submission" date="2019-05" db="EMBL/GenBank/DDBJ databases">
        <title>Chryseobacterium sp. isolated from King George Island, maritime Antarctica.</title>
        <authorList>
            <person name="Peng X."/>
        </authorList>
    </citation>
    <scope>NUCLEOTIDE SEQUENCE [LARGE SCALE GENOMIC DNA]</scope>
    <source>
        <strain evidence="1 2">7-3A</strain>
    </source>
</reference>
<dbReference type="InterPro" id="IPR038475">
    <property type="entry name" value="RecG_C_sf"/>
</dbReference>
<sequence>MPLEKLLLIISFTIEGVAKEEFFEGFSVPRNKEIMRIFKDLDLVEQLCSGIPRILQFYKKESFQFSENFLRIGLPRNVDEKGGQDGGQVGSQESGQVDLFKIEMTPSQNQVFSLIGENPKISRRELAKNLKINESAIQKHRNNLKDKKVIQRVWKTNGYGEIMRTN</sequence>
<evidence type="ECO:0000313" key="2">
    <source>
        <dbReference type="Proteomes" id="UP000594195"/>
    </source>
</evidence>
<dbReference type="AlphaFoldDB" id="A0A7M2Y929"/>
<accession>A0A7M2Y929</accession>
<dbReference type="PANTHER" id="PTHR30595">
    <property type="entry name" value="GLPR-RELATED TRANSCRIPTIONAL REPRESSOR"/>
    <property type="match status" value="1"/>
</dbReference>
<dbReference type="SUPFAM" id="SSF46785">
    <property type="entry name" value="Winged helix' DNA-binding domain"/>
    <property type="match status" value="1"/>
</dbReference>
<dbReference type="Gene3D" id="3.30.565.60">
    <property type="match status" value="1"/>
</dbReference>
<dbReference type="Pfam" id="PF13412">
    <property type="entry name" value="HTH_24"/>
    <property type="match status" value="1"/>
</dbReference>
<proteinExistence type="predicted"/>
<dbReference type="Gene3D" id="1.10.10.10">
    <property type="entry name" value="Winged helix-like DNA-binding domain superfamily/Winged helix DNA-binding domain"/>
    <property type="match status" value="1"/>
</dbReference>
<evidence type="ECO:0000313" key="1">
    <source>
        <dbReference type="EMBL" id="QOW09843.1"/>
    </source>
</evidence>
<protein>
    <submittedName>
        <fullName evidence="1">Winged helix-turn-helix transcriptional regulator</fullName>
    </submittedName>
</protein>
<dbReference type="RefSeq" id="WP_193813060.1">
    <property type="nucleotide sequence ID" value="NZ_CP040442.1"/>
</dbReference>
<dbReference type="InterPro" id="IPR036388">
    <property type="entry name" value="WH-like_DNA-bd_sf"/>
</dbReference>
<organism evidence="1 2">
    <name type="scientific">Kaistella flava</name>
    <name type="common">ex Peng et al. 2021</name>
    <dbReference type="NCBI Taxonomy" id="2038776"/>
    <lineage>
        <taxon>Bacteria</taxon>
        <taxon>Pseudomonadati</taxon>
        <taxon>Bacteroidota</taxon>
        <taxon>Flavobacteriia</taxon>
        <taxon>Flavobacteriales</taxon>
        <taxon>Weeksellaceae</taxon>
        <taxon>Chryseobacterium group</taxon>
        <taxon>Kaistella</taxon>
    </lineage>
</organism>
<dbReference type="Proteomes" id="UP000594195">
    <property type="component" value="Chromosome"/>
</dbReference>
<dbReference type="EMBL" id="CP040442">
    <property type="protein sequence ID" value="QOW09843.1"/>
    <property type="molecule type" value="Genomic_DNA"/>
</dbReference>
<dbReference type="PANTHER" id="PTHR30595:SF6">
    <property type="entry name" value="SCHLAFEN ALBA-2 DOMAIN-CONTAINING PROTEIN"/>
    <property type="match status" value="1"/>
</dbReference>